<dbReference type="GO" id="GO:0000156">
    <property type="term" value="F:phosphorelay response regulator activity"/>
    <property type="evidence" value="ECO:0007669"/>
    <property type="project" value="InterPro"/>
</dbReference>
<name>A0A0B5FQ34_9BACT</name>
<organism evidence="3 4">
    <name type="scientific">Geoalkalibacter subterraneus</name>
    <dbReference type="NCBI Taxonomy" id="483547"/>
    <lineage>
        <taxon>Bacteria</taxon>
        <taxon>Pseudomonadati</taxon>
        <taxon>Thermodesulfobacteriota</taxon>
        <taxon>Desulfuromonadia</taxon>
        <taxon>Desulfuromonadales</taxon>
        <taxon>Geoalkalibacteraceae</taxon>
        <taxon>Geoalkalibacter</taxon>
    </lineage>
</organism>
<dbReference type="GO" id="GO:0003677">
    <property type="term" value="F:DNA binding"/>
    <property type="evidence" value="ECO:0007669"/>
    <property type="project" value="InterPro"/>
</dbReference>
<evidence type="ECO:0000259" key="2">
    <source>
        <dbReference type="PROSITE" id="PS50930"/>
    </source>
</evidence>
<dbReference type="GO" id="GO:0016301">
    <property type="term" value="F:kinase activity"/>
    <property type="evidence" value="ECO:0007669"/>
    <property type="project" value="UniProtKB-KW"/>
</dbReference>
<dbReference type="InterPro" id="IPR046947">
    <property type="entry name" value="LytR-like"/>
</dbReference>
<dbReference type="OrthoDB" id="9781059at2"/>
<keyword evidence="3" id="KW-0418">Kinase</keyword>
<dbReference type="SUPFAM" id="SSF55785">
    <property type="entry name" value="PYP-like sensor domain (PAS domain)"/>
    <property type="match status" value="1"/>
</dbReference>
<dbReference type="InterPro" id="IPR013767">
    <property type="entry name" value="PAS_fold"/>
</dbReference>
<accession>A0A0B5FQ34</accession>
<dbReference type="SMART" id="SM00850">
    <property type="entry name" value="LytTR"/>
    <property type="match status" value="1"/>
</dbReference>
<dbReference type="PROSITE" id="PS50930">
    <property type="entry name" value="HTH_LYTTR"/>
    <property type="match status" value="1"/>
</dbReference>
<evidence type="ECO:0000313" key="3">
    <source>
        <dbReference type="EMBL" id="AJF06774.1"/>
    </source>
</evidence>
<dbReference type="InterPro" id="IPR000014">
    <property type="entry name" value="PAS"/>
</dbReference>
<dbReference type="Gene3D" id="3.30.450.20">
    <property type="entry name" value="PAS domain"/>
    <property type="match status" value="1"/>
</dbReference>
<evidence type="ECO:0000259" key="1">
    <source>
        <dbReference type="PROSITE" id="PS50112"/>
    </source>
</evidence>
<dbReference type="PROSITE" id="PS50112">
    <property type="entry name" value="PAS"/>
    <property type="match status" value="1"/>
</dbReference>
<dbReference type="InterPro" id="IPR007492">
    <property type="entry name" value="LytTR_DNA-bd_dom"/>
</dbReference>
<dbReference type="RefSeq" id="WP_040200543.1">
    <property type="nucleotide sequence ID" value="NZ_CP010311.1"/>
</dbReference>
<dbReference type="Pfam" id="PF04397">
    <property type="entry name" value="LytTR"/>
    <property type="match status" value="1"/>
</dbReference>
<dbReference type="EMBL" id="CP010311">
    <property type="protein sequence ID" value="AJF06774.1"/>
    <property type="molecule type" value="Genomic_DNA"/>
</dbReference>
<dbReference type="InterPro" id="IPR035965">
    <property type="entry name" value="PAS-like_dom_sf"/>
</dbReference>
<protein>
    <submittedName>
        <fullName evidence="3">Histidine kinase</fullName>
    </submittedName>
</protein>
<evidence type="ECO:0000313" key="4">
    <source>
        <dbReference type="Proteomes" id="UP000035036"/>
    </source>
</evidence>
<dbReference type="AlphaFoldDB" id="A0A0B5FQ34"/>
<dbReference type="PANTHER" id="PTHR37299">
    <property type="entry name" value="TRANSCRIPTIONAL REGULATOR-RELATED"/>
    <property type="match status" value="1"/>
</dbReference>
<gene>
    <name evidence="3" type="ORF">GSUB_09765</name>
</gene>
<dbReference type="CDD" id="cd00130">
    <property type="entry name" value="PAS"/>
    <property type="match status" value="1"/>
</dbReference>
<dbReference type="KEGG" id="gsb:GSUB_09765"/>
<dbReference type="PANTHER" id="PTHR37299:SF1">
    <property type="entry name" value="STAGE 0 SPORULATION PROTEIN A HOMOLOG"/>
    <property type="match status" value="1"/>
</dbReference>
<feature type="domain" description="HTH LytTR-type" evidence="2">
    <location>
        <begin position="129"/>
        <end position="233"/>
    </location>
</feature>
<dbReference type="GO" id="GO:0006355">
    <property type="term" value="P:regulation of DNA-templated transcription"/>
    <property type="evidence" value="ECO:0007669"/>
    <property type="project" value="InterPro"/>
</dbReference>
<keyword evidence="3" id="KW-0808">Transferase</keyword>
<dbReference type="HOGENOM" id="CLU_097085_0_0_7"/>
<dbReference type="STRING" id="483547.GSUB_09765"/>
<dbReference type="Gene3D" id="2.40.50.1020">
    <property type="entry name" value="LytTr DNA-binding domain"/>
    <property type="match status" value="1"/>
</dbReference>
<dbReference type="SMART" id="SM00091">
    <property type="entry name" value="PAS"/>
    <property type="match status" value="1"/>
</dbReference>
<reference evidence="3 4" key="1">
    <citation type="journal article" date="2015" name="Genome Announc.">
        <title>Genomes of Geoalkalibacter ferrihydriticus Z-0531T and Geoalkalibacter subterraneus Red1T, Two Haloalkaliphilic Metal-Reducing Deltaproteobacteria.</title>
        <authorList>
            <person name="Badalamenti J.P."/>
            <person name="Krajmalnik-Brown R."/>
            <person name="Torres C.I."/>
            <person name="Bond D.R."/>
        </authorList>
    </citation>
    <scope>NUCLEOTIDE SEQUENCE [LARGE SCALE GENOMIC DNA]</scope>
    <source>
        <strain evidence="3 4">Red1</strain>
    </source>
</reference>
<sequence>MSSRSLISMIESLEPGVVILNSDHSISHINRMFFLMFGGIPVERLFQTDILGFHHEKDRAKVGDMLRLAGESKRQIPLSLKMIRHDGLDRYLLIKLTPLVNRDMVEDQLCATFYDITQLILSKRKLFRVPVTSNGDLRLLKPEEIIYIKADNIYAQIYAESGEYHCGMAIGSIAKRLPDDSFFRTHRSYLINISKVIKVNRERLECTVNVKGRDLCLPISRNKLQEFLVEIGIK</sequence>
<feature type="domain" description="PAS" evidence="1">
    <location>
        <begin position="2"/>
        <end position="73"/>
    </location>
</feature>
<dbReference type="Pfam" id="PF00989">
    <property type="entry name" value="PAS"/>
    <property type="match status" value="1"/>
</dbReference>
<proteinExistence type="predicted"/>
<keyword evidence="4" id="KW-1185">Reference proteome</keyword>
<dbReference type="Proteomes" id="UP000035036">
    <property type="component" value="Chromosome"/>
</dbReference>